<evidence type="ECO:0000256" key="2">
    <source>
        <dbReference type="ARBA" id="ARBA00012608"/>
    </source>
</evidence>
<dbReference type="Pfam" id="PF07992">
    <property type="entry name" value="Pyr_redox_2"/>
    <property type="match status" value="1"/>
</dbReference>
<feature type="disulfide bond" description="Redox-active" evidence="13">
    <location>
        <begin position="41"/>
        <end position="46"/>
    </location>
</feature>
<evidence type="ECO:0000256" key="14">
    <source>
        <dbReference type="RuleBase" id="RU003692"/>
    </source>
</evidence>
<keyword evidence="8" id="KW-1015">Disulfide bond</keyword>
<evidence type="ECO:0000259" key="15">
    <source>
        <dbReference type="Pfam" id="PF02852"/>
    </source>
</evidence>
<keyword evidence="5 12" id="KW-0274">FAD</keyword>
<evidence type="ECO:0000256" key="11">
    <source>
        <dbReference type="PIRSR" id="PIRSR000350-2"/>
    </source>
</evidence>
<sequence>MHTTDVLIIGAGPGGYVAALRAAQFGNRVTIVDKANLGGTCLNVGCIPSKALIEASHYANMHKKAVRAGVRFSDVSVDFQALQDWKNSLVDQLTSGIEGLLTHREIMILQGEASFQDRYTVKVAGEEEHLVSFSSCIIATGSRPVQIPALRFGNRVLTSTEALALQEKPSSLAIIGGGYIGVELGTMFANFGTHVTIFEGMDTILPGFSTDMSSIVFEQLTSRENVRVHTGAKVTSVEQGPQGVNIHADINGSVKQVESDYVLVTVGRKPNTGDLHLENAGVRVSEQGFIPIDDSGRTNHPHIFAIGDITPGPALAHRATLQGKIAVESLNGEVGDGSEYVIPAVVYSDPPLASVGPSEAELVAAGYTVDVHNFPFDHNGRALTLGMAKGFVKLIVDSFDQTILAAEVAGEGAPELVNELAVSIQSGLTPEDVSLVVHAHPTLGESIMEAADKAIGLPVHTL</sequence>
<dbReference type="InterPro" id="IPR036188">
    <property type="entry name" value="FAD/NAD-bd_sf"/>
</dbReference>
<dbReference type="FunFam" id="3.30.390.30:FF:000001">
    <property type="entry name" value="Dihydrolipoyl dehydrogenase"/>
    <property type="match status" value="1"/>
</dbReference>
<feature type="binding site" evidence="12">
    <location>
        <begin position="176"/>
        <end position="183"/>
    </location>
    <ligand>
        <name>NAD(+)</name>
        <dbReference type="ChEBI" id="CHEBI:57540"/>
    </ligand>
</feature>
<dbReference type="Pfam" id="PF02852">
    <property type="entry name" value="Pyr_redox_dim"/>
    <property type="match status" value="1"/>
</dbReference>
<keyword evidence="9 14" id="KW-0676">Redox-active center</keyword>
<evidence type="ECO:0000256" key="5">
    <source>
        <dbReference type="ARBA" id="ARBA00022827"/>
    </source>
</evidence>
<evidence type="ECO:0000256" key="8">
    <source>
        <dbReference type="ARBA" id="ARBA00023157"/>
    </source>
</evidence>
<evidence type="ECO:0000313" key="17">
    <source>
        <dbReference type="EMBL" id="CDQ24563.1"/>
    </source>
</evidence>
<evidence type="ECO:0000256" key="3">
    <source>
        <dbReference type="ARBA" id="ARBA00016961"/>
    </source>
</evidence>
<evidence type="ECO:0000256" key="13">
    <source>
        <dbReference type="PIRSR" id="PIRSR000350-4"/>
    </source>
</evidence>
<dbReference type="InterPro" id="IPR012999">
    <property type="entry name" value="Pyr_OxRdtase_I_AS"/>
</dbReference>
<feature type="binding site" evidence="12">
    <location>
        <position position="308"/>
    </location>
    <ligand>
        <name>FAD</name>
        <dbReference type="ChEBI" id="CHEBI:57692"/>
    </ligand>
</feature>
<evidence type="ECO:0000256" key="4">
    <source>
        <dbReference type="ARBA" id="ARBA00022630"/>
    </source>
</evidence>
<feature type="binding site" evidence="12">
    <location>
        <position position="199"/>
    </location>
    <ligand>
        <name>NAD(+)</name>
        <dbReference type="ChEBI" id="CHEBI:57540"/>
    </ligand>
</feature>
<dbReference type="InterPro" id="IPR023753">
    <property type="entry name" value="FAD/NAD-binding_dom"/>
</dbReference>
<dbReference type="PROSITE" id="PS00076">
    <property type="entry name" value="PYRIDINE_REDOX_1"/>
    <property type="match status" value="1"/>
</dbReference>
<dbReference type="InterPro" id="IPR004099">
    <property type="entry name" value="Pyr_nucl-diS_OxRdtase_dimer"/>
</dbReference>
<proteinExistence type="inferred from homology"/>
<gene>
    <name evidence="17" type="primary">pdhD_3</name>
    <name evidence="17" type="ORF">BN983_02851</name>
</gene>
<keyword evidence="7 12" id="KW-0520">NAD</keyword>
<comment type="caution">
    <text evidence="17">The sequence shown here is derived from an EMBL/GenBank/DDBJ whole genome shotgun (WGS) entry which is preliminary data.</text>
</comment>
<accession>A0A024P713</accession>
<comment type="similarity">
    <text evidence="1 14">Belongs to the class-I pyridine nucleotide-disulfide oxidoreductase family.</text>
</comment>
<dbReference type="InterPro" id="IPR016156">
    <property type="entry name" value="FAD/NAD-linked_Rdtase_dimer_sf"/>
</dbReference>
<dbReference type="NCBIfam" id="TIGR01350">
    <property type="entry name" value="lipoamide_DH"/>
    <property type="match status" value="1"/>
</dbReference>
<dbReference type="PANTHER" id="PTHR22912">
    <property type="entry name" value="DISULFIDE OXIDOREDUCTASE"/>
    <property type="match status" value="1"/>
</dbReference>
<dbReference type="EC" id="1.8.1.4" evidence="2 14"/>
<comment type="miscellaneous">
    <text evidence="14">The active site is a redox-active disulfide bond.</text>
</comment>
<keyword evidence="4 14" id="KW-0285">Flavoprotein</keyword>
<reference evidence="17 18" key="2">
    <citation type="submission" date="2014-05" db="EMBL/GenBank/DDBJ databases">
        <title>Draft genome sequence of Halobacillus karajensis HK-03.</title>
        <authorList>
            <person name="Khelaifia S."/>
            <person name="Croce O."/>
            <person name="Lagier J.C."/>
            <person name="Raoult D."/>
        </authorList>
    </citation>
    <scope>NUCLEOTIDE SEQUENCE [LARGE SCALE GENOMIC DNA]</scope>
    <source>
        <strain evidence="17 18">HD-03</strain>
    </source>
</reference>
<dbReference type="EMBL" id="CCDI010000003">
    <property type="protein sequence ID" value="CDQ24563.1"/>
    <property type="molecule type" value="Genomic_DNA"/>
</dbReference>
<feature type="active site" description="Proton acceptor" evidence="11">
    <location>
        <position position="440"/>
    </location>
</feature>
<dbReference type="PRINTS" id="PR00368">
    <property type="entry name" value="FADPNR"/>
</dbReference>
<comment type="cofactor">
    <cofactor evidence="12 14">
        <name>FAD</name>
        <dbReference type="ChEBI" id="CHEBI:57692"/>
    </cofactor>
    <text evidence="12 14">Binds 1 FAD per subunit.</text>
</comment>
<dbReference type="GO" id="GO:0050660">
    <property type="term" value="F:flavin adenine dinucleotide binding"/>
    <property type="evidence" value="ECO:0007669"/>
    <property type="project" value="InterPro"/>
</dbReference>
<dbReference type="SUPFAM" id="SSF51905">
    <property type="entry name" value="FAD/NAD(P)-binding domain"/>
    <property type="match status" value="1"/>
</dbReference>
<feature type="domain" description="FAD/NAD(P)-binding" evidence="16">
    <location>
        <begin position="5"/>
        <end position="323"/>
    </location>
</feature>
<dbReference type="InterPro" id="IPR001100">
    <property type="entry name" value="Pyr_nuc-diS_OxRdtase"/>
</dbReference>
<dbReference type="RefSeq" id="WP_231622398.1">
    <property type="nucleotide sequence ID" value="NZ_CCDH010000001.1"/>
</dbReference>
<evidence type="ECO:0000256" key="6">
    <source>
        <dbReference type="ARBA" id="ARBA00023002"/>
    </source>
</evidence>
<feature type="binding site" evidence="12">
    <location>
        <position position="50"/>
    </location>
    <ligand>
        <name>FAD</name>
        <dbReference type="ChEBI" id="CHEBI:57692"/>
    </ligand>
</feature>
<dbReference type="GO" id="GO:0004148">
    <property type="term" value="F:dihydrolipoyl dehydrogenase (NADH) activity"/>
    <property type="evidence" value="ECO:0007669"/>
    <property type="project" value="UniProtKB-EC"/>
</dbReference>
<dbReference type="GO" id="GO:0006103">
    <property type="term" value="P:2-oxoglutarate metabolic process"/>
    <property type="evidence" value="ECO:0007669"/>
    <property type="project" value="TreeGrafter"/>
</dbReference>
<keyword evidence="6 14" id="KW-0560">Oxidoreductase</keyword>
<dbReference type="AlphaFoldDB" id="A0A024P713"/>
<dbReference type="PANTHER" id="PTHR22912:SF160">
    <property type="entry name" value="DIHYDROLIPOYL DEHYDROGENASE"/>
    <property type="match status" value="1"/>
</dbReference>
<evidence type="ECO:0000256" key="12">
    <source>
        <dbReference type="PIRSR" id="PIRSR000350-3"/>
    </source>
</evidence>
<name>A0A024P713_9BACI</name>
<dbReference type="SUPFAM" id="SSF55424">
    <property type="entry name" value="FAD/NAD-linked reductases, dimerisation (C-terminal) domain"/>
    <property type="match status" value="1"/>
</dbReference>
<feature type="domain" description="Pyridine nucleotide-disulphide oxidoreductase dimerisation" evidence="15">
    <location>
        <begin position="342"/>
        <end position="451"/>
    </location>
</feature>
<dbReference type="Proteomes" id="UP000028868">
    <property type="component" value="Unassembled WGS sequence"/>
</dbReference>
<reference evidence="18" key="1">
    <citation type="submission" date="2014-03" db="EMBL/GenBank/DDBJ databases">
        <authorList>
            <person name="Urmite Genomes U."/>
        </authorList>
    </citation>
    <scope>NUCLEOTIDE SEQUENCE [LARGE SCALE GENOMIC DNA]</scope>
    <source>
        <strain evidence="18">HD-03</strain>
    </source>
</reference>
<evidence type="ECO:0000259" key="16">
    <source>
        <dbReference type="Pfam" id="PF07992"/>
    </source>
</evidence>
<organism evidence="17 18">
    <name type="scientific">Halobacillus karajensis</name>
    <dbReference type="NCBI Taxonomy" id="195088"/>
    <lineage>
        <taxon>Bacteria</taxon>
        <taxon>Bacillati</taxon>
        <taxon>Bacillota</taxon>
        <taxon>Bacilli</taxon>
        <taxon>Bacillales</taxon>
        <taxon>Bacillaceae</taxon>
        <taxon>Halobacillus</taxon>
    </lineage>
</organism>
<feature type="binding site" evidence="12">
    <location>
        <position position="267"/>
    </location>
    <ligand>
        <name>NAD(+)</name>
        <dbReference type="ChEBI" id="CHEBI:57540"/>
    </ligand>
</feature>
<keyword evidence="12" id="KW-0547">Nucleotide-binding</keyword>
<evidence type="ECO:0000256" key="1">
    <source>
        <dbReference type="ARBA" id="ARBA00007532"/>
    </source>
</evidence>
<feature type="binding site" evidence="12">
    <location>
        <begin position="140"/>
        <end position="142"/>
    </location>
    <ligand>
        <name>FAD</name>
        <dbReference type="ChEBI" id="CHEBI:57692"/>
    </ligand>
</feature>
<dbReference type="InterPro" id="IPR050151">
    <property type="entry name" value="Class-I_Pyr_Nuc-Dis_Oxidored"/>
</dbReference>
<evidence type="ECO:0000256" key="7">
    <source>
        <dbReference type="ARBA" id="ARBA00023027"/>
    </source>
</evidence>
<dbReference type="PRINTS" id="PR00411">
    <property type="entry name" value="PNDRDTASEI"/>
</dbReference>
<dbReference type="Gene3D" id="3.50.50.60">
    <property type="entry name" value="FAD/NAD(P)-binding domain"/>
    <property type="match status" value="2"/>
</dbReference>
<evidence type="ECO:0000313" key="18">
    <source>
        <dbReference type="Proteomes" id="UP000028868"/>
    </source>
</evidence>
<evidence type="ECO:0000256" key="10">
    <source>
        <dbReference type="ARBA" id="ARBA00049187"/>
    </source>
</evidence>
<dbReference type="PIRSF" id="PIRSF000350">
    <property type="entry name" value="Mercury_reductase_MerA"/>
    <property type="match status" value="1"/>
</dbReference>
<dbReference type="Gene3D" id="3.30.390.30">
    <property type="match status" value="1"/>
</dbReference>
<dbReference type="InterPro" id="IPR006258">
    <property type="entry name" value="Lipoamide_DH"/>
</dbReference>
<comment type="catalytic activity">
    <reaction evidence="10 14">
        <text>N(6)-[(R)-dihydrolipoyl]-L-lysyl-[protein] + NAD(+) = N(6)-[(R)-lipoyl]-L-lysyl-[protein] + NADH + H(+)</text>
        <dbReference type="Rhea" id="RHEA:15045"/>
        <dbReference type="Rhea" id="RHEA-COMP:10474"/>
        <dbReference type="Rhea" id="RHEA-COMP:10475"/>
        <dbReference type="ChEBI" id="CHEBI:15378"/>
        <dbReference type="ChEBI" id="CHEBI:57540"/>
        <dbReference type="ChEBI" id="CHEBI:57945"/>
        <dbReference type="ChEBI" id="CHEBI:83099"/>
        <dbReference type="ChEBI" id="CHEBI:83100"/>
        <dbReference type="EC" id="1.8.1.4"/>
    </reaction>
</comment>
<keyword evidence="18" id="KW-1185">Reference proteome</keyword>
<protein>
    <recommendedName>
        <fullName evidence="3 14">Dihydrolipoyl dehydrogenase</fullName>
        <ecNumber evidence="2 14">1.8.1.4</ecNumber>
    </recommendedName>
</protein>
<evidence type="ECO:0000256" key="9">
    <source>
        <dbReference type="ARBA" id="ARBA00023284"/>
    </source>
</evidence>